<dbReference type="RefSeq" id="XP_030972434.1">
    <property type="nucleotide sequence ID" value="XM_031116574.1"/>
</dbReference>
<dbReference type="RefSeq" id="XP_030972435.1">
    <property type="nucleotide sequence ID" value="XM_031116575.1"/>
</dbReference>
<dbReference type="InterPro" id="IPR040265">
    <property type="entry name" value="CHUP1/IPGA1-like"/>
</dbReference>
<keyword evidence="6" id="KW-1185">Reference proteome</keyword>
<dbReference type="Gramene" id="QL05p018774:mrna">
    <property type="protein sequence ID" value="QL05p018774:mrna"/>
    <property type="gene ID" value="QL05p018774"/>
</dbReference>
<feature type="region of interest" description="Disordered" evidence="3">
    <location>
        <begin position="615"/>
        <end position="634"/>
    </location>
</feature>
<evidence type="ECO:0000313" key="6">
    <source>
        <dbReference type="Proteomes" id="UP000594261"/>
    </source>
</evidence>
<evidence type="ECO:0000256" key="3">
    <source>
        <dbReference type="SAM" id="MobiDB-lite"/>
    </source>
</evidence>
<dbReference type="Gramene" id="QL02p056177:mrna">
    <property type="protein sequence ID" value="QL02p056177:mrna"/>
    <property type="gene ID" value="QL02p056177"/>
</dbReference>
<evidence type="ECO:0000256" key="1">
    <source>
        <dbReference type="ARBA" id="ARBA00023054"/>
    </source>
</evidence>
<dbReference type="KEGG" id="qlo:115975918"/>
<reference evidence="5 6" key="1">
    <citation type="journal article" date="2016" name="G3 (Bethesda)">
        <title>First Draft Assembly and Annotation of the Genome of a California Endemic Oak Quercus lobata Nee (Fagaceae).</title>
        <authorList>
            <person name="Sork V.L."/>
            <person name="Fitz-Gibbon S.T."/>
            <person name="Puiu D."/>
            <person name="Crepeau M."/>
            <person name="Gugger P.F."/>
            <person name="Sherman R."/>
            <person name="Stevens K."/>
            <person name="Langley C.H."/>
            <person name="Pellegrini M."/>
            <person name="Salzberg S.L."/>
        </authorList>
    </citation>
    <scope>NUCLEOTIDE SEQUENCE [LARGE SCALE GENOMIC DNA]</scope>
    <source>
        <strain evidence="5 6">cv. SW786</strain>
    </source>
</reference>
<organism evidence="5 6">
    <name type="scientific">Quercus lobata</name>
    <name type="common">Valley oak</name>
    <dbReference type="NCBI Taxonomy" id="97700"/>
    <lineage>
        <taxon>Eukaryota</taxon>
        <taxon>Viridiplantae</taxon>
        <taxon>Streptophyta</taxon>
        <taxon>Embryophyta</taxon>
        <taxon>Tracheophyta</taxon>
        <taxon>Spermatophyta</taxon>
        <taxon>Magnoliopsida</taxon>
        <taxon>eudicotyledons</taxon>
        <taxon>Gunneridae</taxon>
        <taxon>Pentapetalae</taxon>
        <taxon>rosids</taxon>
        <taxon>fabids</taxon>
        <taxon>Fagales</taxon>
        <taxon>Fagaceae</taxon>
        <taxon>Quercus</taxon>
    </lineage>
</organism>
<dbReference type="EnsemblPlants" id="QL05p018774:mrna">
    <property type="protein sequence ID" value="QL05p018774:mrna"/>
    <property type="gene ID" value="QL05p018774"/>
</dbReference>
<keyword evidence="4" id="KW-1133">Transmembrane helix</keyword>
<evidence type="ECO:0000256" key="4">
    <source>
        <dbReference type="SAM" id="Phobius"/>
    </source>
</evidence>
<dbReference type="Proteomes" id="UP000594261">
    <property type="component" value="Chromosome 2"/>
</dbReference>
<evidence type="ECO:0000256" key="2">
    <source>
        <dbReference type="SAM" id="Coils"/>
    </source>
</evidence>
<dbReference type="AlphaFoldDB" id="A0A7N2LMT6"/>
<dbReference type="RefSeq" id="XP_030972436.1">
    <property type="nucleotide sequence ID" value="XM_031116576.1"/>
</dbReference>
<dbReference type="EnsemblPlants" id="QL02p056177:mrna">
    <property type="protein sequence ID" value="QL02p056177:mrna"/>
    <property type="gene ID" value="QL02p056177"/>
</dbReference>
<keyword evidence="4" id="KW-0812">Transmembrane</keyword>
<proteinExistence type="predicted"/>
<keyword evidence="4" id="KW-0472">Membrane</keyword>
<dbReference type="GO" id="GO:0055028">
    <property type="term" value="C:cortical microtubule"/>
    <property type="evidence" value="ECO:0007669"/>
    <property type="project" value="TreeGrafter"/>
</dbReference>
<protein>
    <submittedName>
        <fullName evidence="5">Uncharacterized protein</fullName>
    </submittedName>
</protein>
<name>A0A7N2LMT6_QUELO</name>
<feature type="coiled-coil region" evidence="2">
    <location>
        <begin position="162"/>
        <end position="375"/>
    </location>
</feature>
<sequence>MMMVKEQRDIKPLLLKFGVALAISFAGFLYSRLRTKRIKPSPPPPSPRSLDHGNEVNLKGGRAWPKDDLLGVKTTSISSNTVSVAAEYDETFIPKVCVDSIAGFSPSSKSSGDKEELLLPEFNDLVNELDFAAAKAGFSPKTDVETPRSNIDASKAFRSTENDEYEQEIWHLRNMVRVLRERERNLELELLEYYGLKEQETACMELQNRLKINNMEAKLFTLKINSLKADNQRLEAQLAEHGKVVADLEAARAKIKLLKKKLRSEAEQNKEQILALQQRVLKLQDHEYKDAPGDPNIQLKLHRLKDLEVEVEELKKSNLRLQKENTELSRRLESTQVLANSVLEDPEAEALRVESEHLRRKNEDLEKEIEQLETDRCSDAEELVYLKWINACLRYELRNFQPPDGKSVARDLSKTLSPKSEEKAKQLILEYAHSEGMGEKGISIIDFDYDQWSTSQTSALTDSGEFDDFSVDNSSATKTNSSSKPKYFHKLRRILLHGYLSSEKSGSLEDADSSRSSGISTGMYADTVGHRNKFKSLQGSSRLSFDLNRFKSKEENFKDIDGAERNSDVGSSYSYKRFVLGREGSDLALKSTLDHHSDDTEKYELMKYAEVLKDSLPQGGKPSVHRRASSYSSC</sequence>
<dbReference type="OMA" id="THSMDFQ"/>
<dbReference type="Proteomes" id="UP000594261">
    <property type="component" value="Chromosome 5"/>
</dbReference>
<feature type="region of interest" description="Disordered" evidence="3">
    <location>
        <begin position="36"/>
        <end position="56"/>
    </location>
</feature>
<keyword evidence="1 2" id="KW-0175">Coiled coil</keyword>
<dbReference type="GeneID" id="115992390"/>
<gene>
    <name evidence="5" type="primary">LOC115992390</name>
</gene>
<dbReference type="OrthoDB" id="1870283at2759"/>
<evidence type="ECO:0000313" key="5">
    <source>
        <dbReference type="EnsemblPlants" id="QL05p018774:mrna"/>
    </source>
</evidence>
<dbReference type="RefSeq" id="XP_030972433.1">
    <property type="nucleotide sequence ID" value="XM_031116573.1"/>
</dbReference>
<dbReference type="PANTHER" id="PTHR31342:SF4">
    <property type="entry name" value="ACTIN BINDING PROTEIN FAMILY"/>
    <property type="match status" value="1"/>
</dbReference>
<dbReference type="EMBL" id="LRBV02000005">
    <property type="status" value="NOT_ANNOTATED_CDS"/>
    <property type="molecule type" value="Genomic_DNA"/>
</dbReference>
<accession>A0A7N2LMT6</accession>
<feature type="transmembrane region" description="Helical" evidence="4">
    <location>
        <begin position="12"/>
        <end position="30"/>
    </location>
</feature>
<dbReference type="KEGG" id="qlo:115992390"/>
<dbReference type="GO" id="GO:0072699">
    <property type="term" value="P:protein localization to cortical microtubule cytoskeleton"/>
    <property type="evidence" value="ECO:0007669"/>
    <property type="project" value="TreeGrafter"/>
</dbReference>
<reference evidence="5" key="2">
    <citation type="submission" date="2021-01" db="UniProtKB">
        <authorList>
            <consortium name="EnsemblPlants"/>
        </authorList>
    </citation>
    <scope>IDENTIFICATION</scope>
</reference>
<dbReference type="PANTHER" id="PTHR31342">
    <property type="entry name" value="PROTEIN CHUP1, CHLOROPLASTIC"/>
    <property type="match status" value="1"/>
</dbReference>